<comment type="caution">
    <text evidence="1">The sequence shown here is derived from an EMBL/GenBank/DDBJ whole genome shotgun (WGS) entry which is preliminary data.</text>
</comment>
<organism evidence="1 2">
    <name type="scientific">Pontibacillus litoralis JSM 072002</name>
    <dbReference type="NCBI Taxonomy" id="1385512"/>
    <lineage>
        <taxon>Bacteria</taxon>
        <taxon>Bacillati</taxon>
        <taxon>Bacillota</taxon>
        <taxon>Bacilli</taxon>
        <taxon>Bacillales</taxon>
        <taxon>Bacillaceae</taxon>
        <taxon>Pontibacillus</taxon>
    </lineage>
</organism>
<keyword evidence="2" id="KW-1185">Reference proteome</keyword>
<evidence type="ECO:0000313" key="2">
    <source>
        <dbReference type="Proteomes" id="UP000030401"/>
    </source>
</evidence>
<dbReference type="eggNOG" id="ENOG5030EBN">
    <property type="taxonomic scope" value="Bacteria"/>
</dbReference>
<dbReference type="OrthoDB" id="2922806at2"/>
<dbReference type="EMBL" id="AVPG01000018">
    <property type="protein sequence ID" value="KGX85889.1"/>
    <property type="molecule type" value="Genomic_DNA"/>
</dbReference>
<accession>A0A0A5G1G6</accession>
<reference evidence="1 2" key="1">
    <citation type="submission" date="2013-08" db="EMBL/GenBank/DDBJ databases">
        <authorList>
            <person name="Huang J."/>
            <person name="Wang G."/>
        </authorList>
    </citation>
    <scope>NUCLEOTIDE SEQUENCE [LARGE SCALE GENOMIC DNA]</scope>
    <source>
        <strain evidence="1 2">JSM 072002</strain>
    </source>
</reference>
<dbReference type="Proteomes" id="UP000030401">
    <property type="component" value="Unassembled WGS sequence"/>
</dbReference>
<gene>
    <name evidence="1" type="ORF">N784_06710</name>
</gene>
<dbReference type="STRING" id="1385512.N784_06710"/>
<protein>
    <submittedName>
        <fullName evidence="1">Uncharacterized protein</fullName>
    </submittedName>
</protein>
<proteinExistence type="predicted"/>
<sequence length="217" mass="24150">MNIRLQDVNVVINGTSRYNGNAFDTVHVETLLCMDEPLPAEETWYVPNGSSVPPEVLSFFKIAGVDMNPKKASTILQGTEDIKKQSEESNLEGVIEDSARFLLRAVMEKTTLTPISNSPNTYLLSYDYKIYPVGDSSDYELKILVPFDGLAVAPNGGRVQITVMTPIAAKVDPKLTKGIDENNREISESISAIPNVNRQIVSFAYQKDPLFTVHYRY</sequence>
<name>A0A0A5G1G6_9BACI</name>
<dbReference type="AlphaFoldDB" id="A0A0A5G1G6"/>
<evidence type="ECO:0000313" key="1">
    <source>
        <dbReference type="EMBL" id="KGX85889.1"/>
    </source>
</evidence>